<feature type="compositionally biased region" description="Low complexity" evidence="2">
    <location>
        <begin position="1013"/>
        <end position="1036"/>
    </location>
</feature>
<feature type="compositionally biased region" description="Basic and acidic residues" evidence="2">
    <location>
        <begin position="1054"/>
        <end position="1075"/>
    </location>
</feature>
<evidence type="ECO:0000313" key="3">
    <source>
        <dbReference type="EMBL" id="KZP30758.1"/>
    </source>
</evidence>
<feature type="compositionally biased region" description="Low complexity" evidence="2">
    <location>
        <begin position="1044"/>
        <end position="1053"/>
    </location>
</feature>
<feature type="compositionally biased region" description="Basic and acidic residues" evidence="2">
    <location>
        <begin position="220"/>
        <end position="236"/>
    </location>
</feature>
<feature type="region of interest" description="Disordered" evidence="2">
    <location>
        <begin position="1"/>
        <end position="495"/>
    </location>
</feature>
<dbReference type="OrthoDB" id="2804750at2759"/>
<feature type="compositionally biased region" description="Pro residues" evidence="2">
    <location>
        <begin position="372"/>
        <end position="383"/>
    </location>
</feature>
<feature type="compositionally biased region" description="Polar residues" evidence="2">
    <location>
        <begin position="116"/>
        <end position="142"/>
    </location>
</feature>
<feature type="compositionally biased region" description="Low complexity" evidence="2">
    <location>
        <begin position="384"/>
        <end position="398"/>
    </location>
</feature>
<feature type="region of interest" description="Disordered" evidence="2">
    <location>
        <begin position="520"/>
        <end position="581"/>
    </location>
</feature>
<feature type="region of interest" description="Disordered" evidence="2">
    <location>
        <begin position="598"/>
        <end position="730"/>
    </location>
</feature>
<feature type="compositionally biased region" description="Basic residues" evidence="2">
    <location>
        <begin position="572"/>
        <end position="581"/>
    </location>
</feature>
<feature type="compositionally biased region" description="Low complexity" evidence="2">
    <location>
        <begin position="654"/>
        <end position="681"/>
    </location>
</feature>
<keyword evidence="1" id="KW-0175">Coiled coil</keyword>
<feature type="compositionally biased region" description="Low complexity" evidence="2">
    <location>
        <begin position="194"/>
        <end position="219"/>
    </location>
</feature>
<name>A0A166TLW7_9AGAM</name>
<feature type="compositionally biased region" description="Low complexity" evidence="2">
    <location>
        <begin position="347"/>
        <end position="357"/>
    </location>
</feature>
<feature type="compositionally biased region" description="Pro residues" evidence="2">
    <location>
        <begin position="102"/>
        <end position="113"/>
    </location>
</feature>
<gene>
    <name evidence="3" type="ORF">FIBSPDRAFT_1038015</name>
</gene>
<reference evidence="3" key="1">
    <citation type="journal article" date="2016" name="Mol. Biol. Evol.">
        <title>Comparative Genomics of Early-Diverging Mushroom-Forming Fungi Provides Insights into the Origins of Lignocellulose Decay Capabilities.</title>
        <authorList>
            <person name="Nagy L.G."/>
            <person name="Riley R."/>
            <person name="Tritt A."/>
            <person name="Adam C."/>
            <person name="Daum C."/>
            <person name="Floudas D."/>
            <person name="Sun H."/>
            <person name="Yadav J.S."/>
            <person name="Pangilinan J."/>
            <person name="Larsson K.H."/>
            <person name="Matsuura K."/>
            <person name="Barry K."/>
            <person name="Labutti K."/>
            <person name="Kuo R."/>
            <person name="Ohm R.A."/>
            <person name="Bhattacharya S.S."/>
            <person name="Shirouzu T."/>
            <person name="Yoshinaga Y."/>
            <person name="Martin F.M."/>
            <person name="Grigoriev I.V."/>
            <person name="Hibbett D.S."/>
        </authorList>
    </citation>
    <scope>NUCLEOTIDE SEQUENCE [LARGE SCALE GENOMIC DNA]</scope>
    <source>
        <strain evidence="3">CBS 109695</strain>
    </source>
</reference>
<feature type="compositionally biased region" description="Low complexity" evidence="2">
    <location>
        <begin position="1083"/>
        <end position="1106"/>
    </location>
</feature>
<feature type="region of interest" description="Disordered" evidence="2">
    <location>
        <begin position="744"/>
        <end position="820"/>
    </location>
</feature>
<feature type="compositionally biased region" description="Low complexity" evidence="2">
    <location>
        <begin position="777"/>
        <end position="791"/>
    </location>
</feature>
<feature type="coiled-coil region" evidence="1">
    <location>
        <begin position="855"/>
        <end position="889"/>
    </location>
</feature>
<feature type="compositionally biased region" description="Polar residues" evidence="2">
    <location>
        <begin position="257"/>
        <end position="292"/>
    </location>
</feature>
<feature type="compositionally biased region" description="Pro residues" evidence="2">
    <location>
        <begin position="36"/>
        <end position="50"/>
    </location>
</feature>
<dbReference type="EMBL" id="KV417492">
    <property type="protein sequence ID" value="KZP30758.1"/>
    <property type="molecule type" value="Genomic_DNA"/>
</dbReference>
<feature type="compositionally biased region" description="Low complexity" evidence="2">
    <location>
        <begin position="15"/>
        <end position="26"/>
    </location>
</feature>
<feature type="compositionally biased region" description="Low complexity" evidence="2">
    <location>
        <begin position="155"/>
        <end position="167"/>
    </location>
</feature>
<sequence length="1140" mass="119826">MSGIPPPTRRRAKTGGLSDFFGSGSSRQTPKHPQAPTDPPSAPPPMPPVPSMHLNSQPESSSSSIKGKKSSIPFWKKKDAPPSSIPSPASILKRKSTTRLPTSPPLMPPPLPPRSSATYGNASGPSSLNSSAGRTSFQTQASPREATFPSIPAVPRHSTASTSTSPASRPPPLTISPAASTLSSKFAAHFTPSKAPKNANAHVAHNPNTNVANANIAIATKRERERERAGVERERGLSTSIHAPSYIHGISPPHSPKTAQGQGQSPRTSHSPRGSSIPTSAGGMSSIPSPTGSAFKFPRSKPTEVGPPPSLSARPSHGHAHTHAQSHALPTPPPSASTPAPPPLAPTPASASIALNLNPPPLMAPRLTIPPQTIPPHTRPPSPARSSTSTTRPTFTAPNAPTNYSPTSPTATRSDNPASNTSHMTSAPTPLLSISPPEELFKDEGDDFEFCTPRTAPTPPGTSPTLPAVHTPKELRQRRGTGTGATTPGSMKEREVKEVAGREAVAGYFDVSPAPAQMLGFATPSPPSSPWVQFSHPPGLGEYSQHQQSGKGKGKAKTDEFGALVAPSTSTHTKKSARKHSISVVRALENALGTSLAVDLESSDDDSGGVGSDSDDTIPSHDVPPSSTSMSVGSLGVEGFKPPSRRSSLVMLEQYQQQQQAASSTLSVSRTPSSSSMRVSPTKAKVSPSSHRSQVGPPPSTPLPSTPGASTPPAKDFTSSPASHQMAMGMGSLAINPSVVGFRRQSALSPMHRDAATPRPRAQTIGVSSTPDVKAPSAMSTASRSLNSSNDSSRRHSRGRIEDLMLAAAQNSPPPKEKRKMTYEEMEIVLADCQDRYKALTAYLETVTDKLEREKALQADEIEGLRHTADELQREAEKWKHEAKMRSTEAKKRELEIGGLKWLIMHPIPPSGREEKELEYDDDASTDVGSRSATPIFVFSNDSGVISQSRAAQALRKRSTTISDFRPSPPPMRKPKSPSLLSYSSNHSSVIGFGLGIDYTVPDLPYTNYLPDSSLSTSSSASSSTTSLGTPSLTASNTVSSGLSAIPESPPSSSDDHSDLSAQTHVDHGQEEKRSSRVTRQTSGSSLASSSASASTAASASVAYASNLKTGRGPSIEQVLDATPPTMEEVMEKLRPFGNS</sequence>
<feature type="compositionally biased region" description="Pro residues" evidence="2">
    <location>
        <begin position="696"/>
        <end position="705"/>
    </location>
</feature>
<protein>
    <submittedName>
        <fullName evidence="3">Uncharacterized protein</fullName>
    </submittedName>
</protein>
<feature type="compositionally biased region" description="Polar residues" evidence="2">
    <location>
        <begin position="399"/>
        <end position="428"/>
    </location>
</feature>
<evidence type="ECO:0000256" key="1">
    <source>
        <dbReference type="SAM" id="Coils"/>
    </source>
</evidence>
<proteinExistence type="predicted"/>
<dbReference type="AlphaFoldDB" id="A0A166TLW7"/>
<evidence type="ECO:0000256" key="2">
    <source>
        <dbReference type="SAM" id="MobiDB-lite"/>
    </source>
</evidence>
<accession>A0A166TLW7</accession>
<organism evidence="3">
    <name type="scientific">Athelia psychrophila</name>
    <dbReference type="NCBI Taxonomy" id="1759441"/>
    <lineage>
        <taxon>Eukaryota</taxon>
        <taxon>Fungi</taxon>
        <taxon>Dikarya</taxon>
        <taxon>Basidiomycota</taxon>
        <taxon>Agaricomycotina</taxon>
        <taxon>Agaricomycetes</taxon>
        <taxon>Agaricomycetidae</taxon>
        <taxon>Atheliales</taxon>
        <taxon>Atheliaceae</taxon>
        <taxon>Athelia</taxon>
    </lineage>
</organism>
<feature type="compositionally biased region" description="Pro residues" evidence="2">
    <location>
        <begin position="330"/>
        <end position="346"/>
    </location>
</feature>
<feature type="region of interest" description="Disordered" evidence="2">
    <location>
        <begin position="1013"/>
        <end position="1127"/>
    </location>
</feature>
<feature type="region of interest" description="Disordered" evidence="2">
    <location>
        <begin position="949"/>
        <end position="982"/>
    </location>
</feature>